<dbReference type="GO" id="GO:0016491">
    <property type="term" value="F:oxidoreductase activity"/>
    <property type="evidence" value="ECO:0007669"/>
    <property type="project" value="UniProtKB-KW"/>
</dbReference>
<dbReference type="HOGENOM" id="CLU_070764_7_1_0"/>
<feature type="domain" description="Nitroreductase" evidence="6">
    <location>
        <begin position="8"/>
        <end position="63"/>
    </location>
</feature>
<evidence type="ECO:0000256" key="3">
    <source>
        <dbReference type="ARBA" id="ARBA00022630"/>
    </source>
</evidence>
<name>A0A081BPA6_9BACT</name>
<dbReference type="STRING" id="1499966.U14_03473"/>
<sequence>MTFSELAKTRYSVRNYEAKAVEDEKLLQILEAGRVAPTAANKQPQRILVVREQEGLEKLKKAANIFNAPMALIICGDRKNVWVRPFDQHDMIDVDASIVTDHIMLQATELGLGTLWIAYFNPQVLRDAFQIPEQLEPVSILLLGYAAGAPKSPDRHVTERKNLNETVFYENFPAL</sequence>
<protein>
    <submittedName>
        <fullName evidence="7">Oxygen-insensitive NAD(P)H nitroreductase</fullName>
    </submittedName>
</protein>
<dbReference type="CDD" id="cd20609">
    <property type="entry name" value="nitroreductase"/>
    <property type="match status" value="1"/>
</dbReference>
<evidence type="ECO:0000313" key="8">
    <source>
        <dbReference type="Proteomes" id="UP000030700"/>
    </source>
</evidence>
<evidence type="ECO:0000259" key="6">
    <source>
        <dbReference type="Pfam" id="PF00881"/>
    </source>
</evidence>
<comment type="similarity">
    <text evidence="2">Belongs to the nitroreductase family.</text>
</comment>
<accession>A0A081BPA6</accession>
<dbReference type="InterPro" id="IPR029479">
    <property type="entry name" value="Nitroreductase"/>
</dbReference>
<dbReference type="PANTHER" id="PTHR43673:SF2">
    <property type="entry name" value="NITROREDUCTASE"/>
    <property type="match status" value="1"/>
</dbReference>
<dbReference type="InterPro" id="IPR000415">
    <property type="entry name" value="Nitroreductase-like"/>
</dbReference>
<dbReference type="EMBL" id="DF820458">
    <property type="protein sequence ID" value="GAK52222.1"/>
    <property type="molecule type" value="Genomic_DNA"/>
</dbReference>
<evidence type="ECO:0000256" key="5">
    <source>
        <dbReference type="ARBA" id="ARBA00023002"/>
    </source>
</evidence>
<dbReference type="AlphaFoldDB" id="A0A081BPA6"/>
<evidence type="ECO:0000313" key="7">
    <source>
        <dbReference type="EMBL" id="GAK52222.1"/>
    </source>
</evidence>
<comment type="cofactor">
    <cofactor evidence="1">
        <name>FMN</name>
        <dbReference type="ChEBI" id="CHEBI:58210"/>
    </cofactor>
</comment>
<keyword evidence="8" id="KW-1185">Reference proteome</keyword>
<proteinExistence type="inferred from homology"/>
<gene>
    <name evidence="7" type="ORF">U14_03473</name>
</gene>
<reference evidence="7" key="1">
    <citation type="journal article" date="2015" name="PeerJ">
        <title>First genomic representation of candidate bacterial phylum KSB3 points to enhanced environmental sensing as a trigger of wastewater bulking.</title>
        <authorList>
            <person name="Sekiguchi Y."/>
            <person name="Ohashi A."/>
            <person name="Parks D.H."/>
            <person name="Yamauchi T."/>
            <person name="Tyson G.W."/>
            <person name="Hugenholtz P."/>
        </authorList>
    </citation>
    <scope>NUCLEOTIDE SEQUENCE [LARGE SCALE GENOMIC DNA]</scope>
</reference>
<keyword evidence="3" id="KW-0285">Flavoprotein</keyword>
<dbReference type="SUPFAM" id="SSF55469">
    <property type="entry name" value="FMN-dependent nitroreductase-like"/>
    <property type="match status" value="1"/>
</dbReference>
<dbReference type="Gene3D" id="3.40.109.10">
    <property type="entry name" value="NADH Oxidase"/>
    <property type="match status" value="1"/>
</dbReference>
<organism evidence="7">
    <name type="scientific">Candidatus Moduliflexus flocculans</name>
    <dbReference type="NCBI Taxonomy" id="1499966"/>
    <lineage>
        <taxon>Bacteria</taxon>
        <taxon>Candidatus Moduliflexota</taxon>
        <taxon>Candidatus Moduliflexia</taxon>
        <taxon>Candidatus Moduliflexales</taxon>
        <taxon>Candidatus Moduliflexaceae</taxon>
    </lineage>
</organism>
<keyword evidence="5" id="KW-0560">Oxidoreductase</keyword>
<dbReference type="PANTHER" id="PTHR43673">
    <property type="entry name" value="NAD(P)H NITROREDUCTASE YDGI-RELATED"/>
    <property type="match status" value="1"/>
</dbReference>
<evidence type="ECO:0000256" key="1">
    <source>
        <dbReference type="ARBA" id="ARBA00001917"/>
    </source>
</evidence>
<dbReference type="Pfam" id="PF00881">
    <property type="entry name" value="Nitroreductase"/>
    <property type="match status" value="1"/>
</dbReference>
<evidence type="ECO:0000256" key="2">
    <source>
        <dbReference type="ARBA" id="ARBA00007118"/>
    </source>
</evidence>
<evidence type="ECO:0000256" key="4">
    <source>
        <dbReference type="ARBA" id="ARBA00022643"/>
    </source>
</evidence>
<dbReference type="Proteomes" id="UP000030700">
    <property type="component" value="Unassembled WGS sequence"/>
</dbReference>
<keyword evidence="4" id="KW-0288">FMN</keyword>